<dbReference type="InterPro" id="IPR016181">
    <property type="entry name" value="Acyl_CoA_acyltransferase"/>
</dbReference>
<dbReference type="EMBL" id="MWQY01000016">
    <property type="protein sequence ID" value="ORC34018.1"/>
    <property type="molecule type" value="Genomic_DNA"/>
</dbReference>
<dbReference type="AlphaFoldDB" id="A0A1Y1RVJ1"/>
<gene>
    <name evidence="2" type="ORF">B4O97_14110</name>
</gene>
<organism evidence="2 3">
    <name type="scientific">Marispirochaeta aestuarii</name>
    <dbReference type="NCBI Taxonomy" id="1963862"/>
    <lineage>
        <taxon>Bacteria</taxon>
        <taxon>Pseudomonadati</taxon>
        <taxon>Spirochaetota</taxon>
        <taxon>Spirochaetia</taxon>
        <taxon>Spirochaetales</taxon>
        <taxon>Spirochaetaceae</taxon>
        <taxon>Marispirochaeta</taxon>
    </lineage>
</organism>
<evidence type="ECO:0000313" key="2">
    <source>
        <dbReference type="EMBL" id="ORC34018.1"/>
    </source>
</evidence>
<dbReference type="OrthoDB" id="9784707at2"/>
<dbReference type="GO" id="GO:0005737">
    <property type="term" value="C:cytoplasm"/>
    <property type="evidence" value="ECO:0007669"/>
    <property type="project" value="TreeGrafter"/>
</dbReference>
<dbReference type="Proteomes" id="UP000192343">
    <property type="component" value="Unassembled WGS sequence"/>
</dbReference>
<proteinExistence type="predicted"/>
<dbReference type="Pfam" id="PF13302">
    <property type="entry name" value="Acetyltransf_3"/>
    <property type="match status" value="1"/>
</dbReference>
<feature type="domain" description="N-acetyltransferase" evidence="1">
    <location>
        <begin position="9"/>
        <end position="171"/>
    </location>
</feature>
<dbReference type="SUPFAM" id="SSF55729">
    <property type="entry name" value="Acyl-CoA N-acyltransferases (Nat)"/>
    <property type="match status" value="1"/>
</dbReference>
<dbReference type="PANTHER" id="PTHR43441:SF12">
    <property type="entry name" value="RIBOSOMAL N-ACETYLTRANSFERASE YDAF-RELATED"/>
    <property type="match status" value="1"/>
</dbReference>
<dbReference type="RefSeq" id="WP_083051769.1">
    <property type="nucleotide sequence ID" value="NZ_MWQY01000016.1"/>
</dbReference>
<dbReference type="STRING" id="1963862.B4O97_14110"/>
<dbReference type="Gene3D" id="3.40.630.30">
    <property type="match status" value="1"/>
</dbReference>
<accession>A0A1Y1RVJ1</accession>
<keyword evidence="2" id="KW-0808">Transferase</keyword>
<evidence type="ECO:0000259" key="1">
    <source>
        <dbReference type="PROSITE" id="PS51186"/>
    </source>
</evidence>
<name>A0A1Y1RVJ1_9SPIO</name>
<comment type="caution">
    <text evidence="2">The sequence shown here is derived from an EMBL/GenBank/DDBJ whole genome shotgun (WGS) entry which is preliminary data.</text>
</comment>
<protein>
    <submittedName>
        <fullName evidence="2">GNAT family N-acetyltransferase</fullName>
    </submittedName>
</protein>
<sequence>MDFQIDKTITLRELHATDAGDIFRTIDRQREYLGRWLPFVETTIRLEDSRAFVSSVVDAPEDRFEHVFSIRDTDTFIGLVGFKDTDRQNKKTEIGYWLSEDRQGRGIVTRAVKRLCKFAFSELGMNRIQIKCAVGNEGSKRIPLRLGFTLEGVERDGELLSGGVYTDLEIYSLLKRDVSGD</sequence>
<dbReference type="GO" id="GO:0008999">
    <property type="term" value="F:protein-N-terminal-alanine acetyltransferase activity"/>
    <property type="evidence" value="ECO:0007669"/>
    <property type="project" value="TreeGrafter"/>
</dbReference>
<dbReference type="InterPro" id="IPR000182">
    <property type="entry name" value="GNAT_dom"/>
</dbReference>
<dbReference type="InterPro" id="IPR051908">
    <property type="entry name" value="Ribosomal_N-acetyltransferase"/>
</dbReference>
<dbReference type="GO" id="GO:1990189">
    <property type="term" value="F:protein N-terminal-serine acetyltransferase activity"/>
    <property type="evidence" value="ECO:0007669"/>
    <property type="project" value="TreeGrafter"/>
</dbReference>
<dbReference type="PANTHER" id="PTHR43441">
    <property type="entry name" value="RIBOSOMAL-PROTEIN-SERINE ACETYLTRANSFERASE"/>
    <property type="match status" value="1"/>
</dbReference>
<dbReference type="PROSITE" id="PS51186">
    <property type="entry name" value="GNAT"/>
    <property type="match status" value="1"/>
</dbReference>
<keyword evidence="3" id="KW-1185">Reference proteome</keyword>
<reference evidence="2 3" key="1">
    <citation type="submission" date="2017-03" db="EMBL/GenBank/DDBJ databases">
        <title>Draft Genome sequence of Marispirochaeta sp. strain JC444.</title>
        <authorList>
            <person name="Shivani Y."/>
            <person name="Subhash Y."/>
            <person name="Sasikala C."/>
            <person name="Ramana C."/>
        </authorList>
    </citation>
    <scope>NUCLEOTIDE SEQUENCE [LARGE SCALE GENOMIC DNA]</scope>
    <source>
        <strain evidence="2 3">JC444</strain>
    </source>
</reference>
<evidence type="ECO:0000313" key="3">
    <source>
        <dbReference type="Proteomes" id="UP000192343"/>
    </source>
</evidence>